<dbReference type="Proteomes" id="UP000075787">
    <property type="component" value="Unassembled WGS sequence"/>
</dbReference>
<dbReference type="SUPFAM" id="SSF56209">
    <property type="entry name" value="Nitrile hydratase alpha chain"/>
    <property type="match status" value="1"/>
</dbReference>
<evidence type="ECO:0000259" key="2">
    <source>
        <dbReference type="Pfam" id="PF02979"/>
    </source>
</evidence>
<evidence type="ECO:0000256" key="1">
    <source>
        <dbReference type="ARBA" id="ARBA00022723"/>
    </source>
</evidence>
<organism evidence="3 4">
    <name type="scientific">Tistrella mobilis</name>
    <dbReference type="NCBI Taxonomy" id="171437"/>
    <lineage>
        <taxon>Bacteria</taxon>
        <taxon>Pseudomonadati</taxon>
        <taxon>Pseudomonadota</taxon>
        <taxon>Alphaproteobacteria</taxon>
        <taxon>Geminicoccales</taxon>
        <taxon>Geminicoccaceae</taxon>
        <taxon>Tistrella</taxon>
    </lineage>
</organism>
<dbReference type="Gene3D" id="3.90.330.10">
    <property type="entry name" value="Nitrile hydratase alpha /Thiocyanate hydrolase gamma"/>
    <property type="match status" value="1"/>
</dbReference>
<evidence type="ECO:0000313" key="4">
    <source>
        <dbReference type="Proteomes" id="UP000075787"/>
    </source>
</evidence>
<comment type="caution">
    <text evidence="3">The sequence shown here is derived from an EMBL/GenBank/DDBJ whole genome shotgun (WGS) entry which is preliminary data.</text>
</comment>
<gene>
    <name evidence="3" type="ORF">AUP44_19440</name>
</gene>
<reference evidence="3 4" key="1">
    <citation type="submission" date="2015-12" db="EMBL/GenBank/DDBJ databases">
        <title>Genome sequence of Tistrella mobilis MCCC 1A02139.</title>
        <authorList>
            <person name="Lu L."/>
            <person name="Lai Q."/>
            <person name="Shao Z."/>
            <person name="Qian P."/>
        </authorList>
    </citation>
    <scope>NUCLEOTIDE SEQUENCE [LARGE SCALE GENOMIC DNA]</scope>
    <source>
        <strain evidence="3 4">MCCC 1A02139</strain>
    </source>
</reference>
<dbReference type="NCBIfam" id="TIGR03793">
    <property type="entry name" value="leader_NHLP"/>
    <property type="match status" value="1"/>
</dbReference>
<dbReference type="InterPro" id="IPR022513">
    <property type="entry name" value="TOMM_pelo"/>
</dbReference>
<dbReference type="GO" id="GO:0003824">
    <property type="term" value="F:catalytic activity"/>
    <property type="evidence" value="ECO:0007669"/>
    <property type="project" value="InterPro"/>
</dbReference>
<protein>
    <recommendedName>
        <fullName evidence="2">Nitrile hydratase alpha/Thiocyanate hydrolase gamma domain-containing protein</fullName>
    </recommendedName>
</protein>
<keyword evidence="1" id="KW-0479">Metal-binding</keyword>
<dbReference type="InterPro" id="IPR036648">
    <property type="entry name" value="CN_Hdrase_a/SCN_Hdrase_g_sf"/>
</dbReference>
<feature type="domain" description="Nitrile hydratase alpha/Thiocyanate hydrolase gamma" evidence="2">
    <location>
        <begin position="21"/>
        <end position="71"/>
    </location>
</feature>
<dbReference type="AlphaFoldDB" id="A0A162LZS3"/>
<dbReference type="Pfam" id="PF02979">
    <property type="entry name" value="NHase_alpha"/>
    <property type="match status" value="1"/>
</dbReference>
<dbReference type="InterPro" id="IPR004232">
    <property type="entry name" value="CN_Hdrtase_a/SCN_Hdrlase_g"/>
</dbReference>
<sequence length="123" mass="12878">MDKGTASHDQVTDELRKRIGDIIDHAWRDAEFRALCRTDPRQALAAHGIDLPADVSLVVVENTPDRVHLVIPPVAQDTDGGDLADDALDAVAGGVGGPVVAPVGDDMLLVFGSDGVTFTLGGR</sequence>
<dbReference type="EMBL" id="LPZR01000010">
    <property type="protein sequence ID" value="KYO57666.1"/>
    <property type="molecule type" value="Genomic_DNA"/>
</dbReference>
<dbReference type="GO" id="GO:0046914">
    <property type="term" value="F:transition metal ion binding"/>
    <property type="evidence" value="ECO:0007669"/>
    <property type="project" value="InterPro"/>
</dbReference>
<proteinExistence type="predicted"/>
<name>A0A162LZS3_9PROT</name>
<accession>A0A162LZS3</accession>
<evidence type="ECO:0000313" key="3">
    <source>
        <dbReference type="EMBL" id="KYO57666.1"/>
    </source>
</evidence>